<accession>A0A4U2PPF0</accession>
<keyword evidence="9" id="KW-0175">Coiled coil</keyword>
<keyword evidence="4" id="KW-0808">Transferase</keyword>
<feature type="coiled-coil region" evidence="9">
    <location>
        <begin position="173"/>
        <end position="210"/>
    </location>
</feature>
<feature type="transmembrane region" description="Helical" evidence="10">
    <location>
        <begin position="49"/>
        <end position="69"/>
    </location>
</feature>
<dbReference type="GO" id="GO:0046983">
    <property type="term" value="F:protein dimerization activity"/>
    <property type="evidence" value="ECO:0007669"/>
    <property type="project" value="InterPro"/>
</dbReference>
<evidence type="ECO:0000256" key="10">
    <source>
        <dbReference type="SAM" id="Phobius"/>
    </source>
</evidence>
<feature type="transmembrane region" description="Helical" evidence="10">
    <location>
        <begin position="81"/>
        <end position="98"/>
    </location>
</feature>
<dbReference type="CDD" id="cd16917">
    <property type="entry name" value="HATPase_UhpB-NarQ-NarX-like"/>
    <property type="match status" value="1"/>
</dbReference>
<keyword evidence="3" id="KW-0597">Phosphoprotein</keyword>
<dbReference type="InterPro" id="IPR036890">
    <property type="entry name" value="HATPase_C_sf"/>
</dbReference>
<evidence type="ECO:0000256" key="2">
    <source>
        <dbReference type="ARBA" id="ARBA00012438"/>
    </source>
</evidence>
<dbReference type="Gene3D" id="3.30.565.10">
    <property type="entry name" value="Histidine kinase-like ATPase, C-terminal domain"/>
    <property type="match status" value="1"/>
</dbReference>
<keyword evidence="5" id="KW-0547">Nucleotide-binding</keyword>
<sequence>MEKVSPMKMSPMPIQQKLAVLWQYIMAHSRNMILSLILLYALAGMLNTSSLWSAMAGLLLGIVYLVLLWSAKWLLHSGKRTIAVIGIWMLTAFYWIAFDAGELVFALLCYLIAYIVLRLPILVSVLLTLTIITADAAILHMQHVYSSDIIAYSVMHAGIYILFWGTRIKREAAETSKRHYEQLREVHAELEDAHLELQETHRELESATNRLLHFAVLEERSRISHDLHDSIGHGLTSVIVQLQALPYMMKMDAVEAETALRTVLEVARGCLQEVRFVVHQMSIDKTGLGLIALRSLVKQVQEQVEFHISFSVNGRTGKWESTISELLYRILQEALTNVIRHAQASRVDITVSDHTGKLTMIVTDNGGWTGADQNYSGFGLSGIKARCERAGGSLKILTAEPHGMKLVIQVPMALGKTEMKGEEE</sequence>
<comment type="caution">
    <text evidence="12">The sequence shown here is derived from an EMBL/GenBank/DDBJ whole genome shotgun (WGS) entry which is preliminary data.</text>
</comment>
<dbReference type="AlphaFoldDB" id="A0A4U2PPF0"/>
<dbReference type="GO" id="GO:0000155">
    <property type="term" value="F:phosphorelay sensor kinase activity"/>
    <property type="evidence" value="ECO:0007669"/>
    <property type="project" value="InterPro"/>
</dbReference>
<evidence type="ECO:0000256" key="8">
    <source>
        <dbReference type="ARBA" id="ARBA00023012"/>
    </source>
</evidence>
<evidence type="ECO:0000313" key="12">
    <source>
        <dbReference type="EMBL" id="TKH41362.1"/>
    </source>
</evidence>
<keyword evidence="10" id="KW-1133">Transmembrane helix</keyword>
<dbReference type="InterPro" id="IPR005467">
    <property type="entry name" value="His_kinase_dom"/>
</dbReference>
<evidence type="ECO:0000256" key="9">
    <source>
        <dbReference type="SAM" id="Coils"/>
    </source>
</evidence>
<evidence type="ECO:0000256" key="7">
    <source>
        <dbReference type="ARBA" id="ARBA00022840"/>
    </source>
</evidence>
<dbReference type="Proteomes" id="UP000308114">
    <property type="component" value="Unassembled WGS sequence"/>
</dbReference>
<feature type="transmembrane region" description="Helical" evidence="10">
    <location>
        <begin position="21"/>
        <end position="43"/>
    </location>
</feature>
<organism evidence="12 13">
    <name type="scientific">Paenibacillus terrae</name>
    <dbReference type="NCBI Taxonomy" id="159743"/>
    <lineage>
        <taxon>Bacteria</taxon>
        <taxon>Bacillati</taxon>
        <taxon>Bacillota</taxon>
        <taxon>Bacilli</taxon>
        <taxon>Bacillales</taxon>
        <taxon>Paenibacillaceae</taxon>
        <taxon>Paenibacillus</taxon>
    </lineage>
</organism>
<reference evidence="12 13" key="1">
    <citation type="submission" date="2018-01" db="EMBL/GenBank/DDBJ databases">
        <title>Bacillales members from the olive rhizosphere are effective biological control agents against Verticillium dahliae.</title>
        <authorList>
            <person name="Gomez-Lama C."/>
            <person name="Legarda G."/>
            <person name="Ruano-Rosa D."/>
            <person name="Pizarro-Tobias P."/>
            <person name="Valverde-Corredor A."/>
            <person name="Niqui J.L."/>
            <person name="Trivino J.C."/>
            <person name="Roca A."/>
            <person name="Mercado-Blanco J."/>
        </authorList>
    </citation>
    <scope>NUCLEOTIDE SEQUENCE [LARGE SCALE GENOMIC DNA]</scope>
    <source>
        <strain evidence="12 13">PIC167</strain>
    </source>
</reference>
<dbReference type="InterPro" id="IPR050482">
    <property type="entry name" value="Sensor_HK_TwoCompSys"/>
</dbReference>
<name>A0A4U2PPF0_9BACL</name>
<dbReference type="PANTHER" id="PTHR24421:SF10">
    <property type="entry name" value="NITRATE_NITRITE SENSOR PROTEIN NARQ"/>
    <property type="match status" value="1"/>
</dbReference>
<dbReference type="GO" id="GO:0005524">
    <property type="term" value="F:ATP binding"/>
    <property type="evidence" value="ECO:0007669"/>
    <property type="project" value="UniProtKB-KW"/>
</dbReference>
<dbReference type="EC" id="2.7.13.3" evidence="2"/>
<dbReference type="Pfam" id="PF02518">
    <property type="entry name" value="HATPase_c"/>
    <property type="match status" value="1"/>
</dbReference>
<evidence type="ECO:0000313" key="13">
    <source>
        <dbReference type="Proteomes" id="UP000308114"/>
    </source>
</evidence>
<dbReference type="SMART" id="SM00387">
    <property type="entry name" value="HATPase_c"/>
    <property type="match status" value="1"/>
</dbReference>
<proteinExistence type="predicted"/>
<dbReference type="GO" id="GO:0016020">
    <property type="term" value="C:membrane"/>
    <property type="evidence" value="ECO:0007669"/>
    <property type="project" value="InterPro"/>
</dbReference>
<dbReference type="InterPro" id="IPR003594">
    <property type="entry name" value="HATPase_dom"/>
</dbReference>
<keyword evidence="8" id="KW-0902">Two-component regulatory system</keyword>
<evidence type="ECO:0000256" key="6">
    <source>
        <dbReference type="ARBA" id="ARBA00022777"/>
    </source>
</evidence>
<feature type="transmembrane region" description="Helical" evidence="10">
    <location>
        <begin position="104"/>
        <end position="132"/>
    </location>
</feature>
<evidence type="ECO:0000256" key="1">
    <source>
        <dbReference type="ARBA" id="ARBA00000085"/>
    </source>
</evidence>
<dbReference type="PANTHER" id="PTHR24421">
    <property type="entry name" value="NITRATE/NITRITE SENSOR PROTEIN NARX-RELATED"/>
    <property type="match status" value="1"/>
</dbReference>
<dbReference type="SUPFAM" id="SSF55874">
    <property type="entry name" value="ATPase domain of HSP90 chaperone/DNA topoisomerase II/histidine kinase"/>
    <property type="match status" value="1"/>
</dbReference>
<keyword evidence="7" id="KW-0067">ATP-binding</keyword>
<dbReference type="InterPro" id="IPR011712">
    <property type="entry name" value="Sig_transdc_His_kin_sub3_dim/P"/>
</dbReference>
<feature type="transmembrane region" description="Helical" evidence="10">
    <location>
        <begin position="144"/>
        <end position="165"/>
    </location>
</feature>
<comment type="catalytic activity">
    <reaction evidence="1">
        <text>ATP + protein L-histidine = ADP + protein N-phospho-L-histidine.</text>
        <dbReference type="EC" id="2.7.13.3"/>
    </reaction>
</comment>
<feature type="domain" description="Histidine kinase" evidence="11">
    <location>
        <begin position="230"/>
        <end position="414"/>
    </location>
</feature>
<dbReference type="Pfam" id="PF07730">
    <property type="entry name" value="HisKA_3"/>
    <property type="match status" value="1"/>
</dbReference>
<keyword evidence="10" id="KW-0472">Membrane</keyword>
<keyword evidence="10" id="KW-0812">Transmembrane</keyword>
<gene>
    <name evidence="12" type="ORF">C1I60_18385</name>
</gene>
<evidence type="ECO:0000256" key="3">
    <source>
        <dbReference type="ARBA" id="ARBA00022553"/>
    </source>
</evidence>
<protein>
    <recommendedName>
        <fullName evidence="2">histidine kinase</fullName>
        <ecNumber evidence="2">2.7.13.3</ecNumber>
    </recommendedName>
</protein>
<dbReference type="EMBL" id="PNXQ01000016">
    <property type="protein sequence ID" value="TKH41362.1"/>
    <property type="molecule type" value="Genomic_DNA"/>
</dbReference>
<dbReference type="Gene3D" id="1.20.5.1930">
    <property type="match status" value="1"/>
</dbReference>
<dbReference type="PROSITE" id="PS50109">
    <property type="entry name" value="HIS_KIN"/>
    <property type="match status" value="1"/>
</dbReference>
<evidence type="ECO:0000256" key="5">
    <source>
        <dbReference type="ARBA" id="ARBA00022741"/>
    </source>
</evidence>
<evidence type="ECO:0000259" key="11">
    <source>
        <dbReference type="PROSITE" id="PS50109"/>
    </source>
</evidence>
<evidence type="ECO:0000256" key="4">
    <source>
        <dbReference type="ARBA" id="ARBA00022679"/>
    </source>
</evidence>
<keyword evidence="6 12" id="KW-0418">Kinase</keyword>